<dbReference type="PANTHER" id="PTHR24006">
    <property type="entry name" value="UBIQUITIN CARBOXYL-TERMINAL HYDROLASE"/>
    <property type="match status" value="1"/>
</dbReference>
<evidence type="ECO:0000313" key="3">
    <source>
        <dbReference type="EMBL" id="KAK0153943.1"/>
    </source>
</evidence>
<feature type="region of interest" description="Disordered" evidence="1">
    <location>
        <begin position="929"/>
        <end position="955"/>
    </location>
</feature>
<feature type="region of interest" description="Disordered" evidence="1">
    <location>
        <begin position="1063"/>
        <end position="1086"/>
    </location>
</feature>
<dbReference type="InterPro" id="IPR038765">
    <property type="entry name" value="Papain-like_cys_pep_sf"/>
</dbReference>
<dbReference type="PROSITE" id="PS00972">
    <property type="entry name" value="USP_1"/>
    <property type="match status" value="3"/>
</dbReference>
<proteinExistence type="predicted"/>
<dbReference type="Gene3D" id="3.90.70.10">
    <property type="entry name" value="Cysteine proteinases"/>
    <property type="match status" value="3"/>
</dbReference>
<dbReference type="Pfam" id="PF00078">
    <property type="entry name" value="RVT_1"/>
    <property type="match status" value="1"/>
</dbReference>
<dbReference type="Proteomes" id="UP001174136">
    <property type="component" value="Unassembled WGS sequence"/>
</dbReference>
<feature type="compositionally biased region" description="Pro residues" evidence="1">
    <location>
        <begin position="1029"/>
        <end position="1041"/>
    </location>
</feature>
<dbReference type="PROSITE" id="PS50235">
    <property type="entry name" value="USP_3"/>
    <property type="match status" value="2"/>
</dbReference>
<feature type="region of interest" description="Disordered" evidence="1">
    <location>
        <begin position="1251"/>
        <end position="1276"/>
    </location>
</feature>
<feature type="domain" description="USP" evidence="2">
    <location>
        <begin position="1323"/>
        <end position="1828"/>
    </location>
</feature>
<feature type="region of interest" description="Disordered" evidence="1">
    <location>
        <begin position="390"/>
        <end position="416"/>
    </location>
</feature>
<evidence type="ECO:0000259" key="2">
    <source>
        <dbReference type="PROSITE" id="PS50235"/>
    </source>
</evidence>
<feature type="region of interest" description="Disordered" evidence="1">
    <location>
        <begin position="1156"/>
        <end position="1190"/>
    </location>
</feature>
<evidence type="ECO:0000256" key="1">
    <source>
        <dbReference type="SAM" id="MobiDB-lite"/>
    </source>
</evidence>
<feature type="region of interest" description="Disordered" evidence="1">
    <location>
        <begin position="1025"/>
        <end position="1048"/>
    </location>
</feature>
<protein>
    <submittedName>
        <fullName evidence="3">Ubiquitin carboxyl-terminal hydrolase 37</fullName>
    </submittedName>
</protein>
<dbReference type="PANTHER" id="PTHR24006:SF915">
    <property type="entry name" value="UBIQUITIN CARBOXYL-TERMINAL HYDROLASE-RELATED"/>
    <property type="match status" value="1"/>
</dbReference>
<dbReference type="InterPro" id="IPR028889">
    <property type="entry name" value="USP"/>
</dbReference>
<dbReference type="Pfam" id="PF00443">
    <property type="entry name" value="UCH"/>
    <property type="match status" value="2"/>
</dbReference>
<accession>A0AA47N7M2</accession>
<feature type="compositionally biased region" description="Pro residues" evidence="1">
    <location>
        <begin position="397"/>
        <end position="409"/>
    </location>
</feature>
<reference evidence="3" key="1">
    <citation type="journal article" date="2023" name="Front. Mar. Sci.">
        <title>A new Merluccius polli reference genome to investigate the effects of global change in West African waters.</title>
        <authorList>
            <person name="Mateo J.L."/>
            <person name="Blanco-Fernandez C."/>
            <person name="Garcia-Vazquez E."/>
            <person name="Machado-Schiaffino G."/>
        </authorList>
    </citation>
    <scope>NUCLEOTIDE SEQUENCE</scope>
    <source>
        <strain evidence="3">C29</strain>
        <tissue evidence="3">Fin</tissue>
    </source>
</reference>
<comment type="caution">
    <text evidence="3">The sequence shown here is derived from an EMBL/GenBank/DDBJ whole genome shotgun (WGS) entry which is preliminary data.</text>
</comment>
<feature type="compositionally biased region" description="Pro residues" evidence="1">
    <location>
        <begin position="936"/>
        <end position="948"/>
    </location>
</feature>
<keyword evidence="3" id="KW-0378">Hydrolase</keyword>
<dbReference type="GO" id="GO:0005829">
    <property type="term" value="C:cytosol"/>
    <property type="evidence" value="ECO:0007669"/>
    <property type="project" value="TreeGrafter"/>
</dbReference>
<feature type="compositionally biased region" description="Basic and acidic residues" evidence="1">
    <location>
        <begin position="969"/>
        <end position="981"/>
    </location>
</feature>
<sequence>MDRISRGSQGIEGVRFGDLRIGSLLFADDVVLLASSDRDLQLSLDRFAAKCKAAGMRISTSKSEFMVLNRKRVECTLRVGDELLPQVEEFKYLGVLFTSEGRMERKIDRRIGAASAVMRTLHRSVMMKRELSRKAKLLIYQSIFVPALTYEQDCGCKLAEMSFLRRVAGLSLRDRVRSLVIREELGVDPLFLRVERSQMRWLGHLVRMPPGRLPGEVFRARPTGRRPWGRPRTRWRDYVSRLAWERLGIPQEELDEVAGEREKVKVFPEAVQVPQPCWSQQRSVDTLSDSITSDGVQDSVVSFSSTLTAPAPPPETGHQPKRWLKCWGRLRLPKRKKEQKLVGGKEHRKGGKQLSMDTRTPQGDIQGDGVQAGPSIDGALVQGAVSQSGGVLTSLPTLPPRETPAPPPETGHQPKRWLKCWGPLRLPKRKQEQKLEGRKEHLGGQQLSMDARTPQGDIQGDGVQAGPSIDGALVQGAVSQSGGVLTSLPTLPPLTEQQLDFLGLPNLGQSCYLNSALQSLLTLGVFSEEIEQMQSAWSSLSSAELLRDFVAIKASRRSGDLDHKMALLRSFKKSIALQDPEFKDNGQKDAHEFLICVLNQVRTLSPLLKSAALRTLGRTYTCPVETHLLFHMLSTRTCKGCDGQSSSKEAFTNLSLDLEPEGSVSQALDRYLTESSLEYTCQCGAKESGMRPCFLTLPNVLVLHLKRFRFTLTGRLEKVADRVLLSRELELSCGTGHYISEGAYQGGANDLEDQWLCYNDLNVSQTTGRAVRRHRQRTAYLLFYQRQALCRLPQKFCYNIMGLLVVEQSGVRGWTGPKGLGWDVGGQTRARVSEKVKVFPEAVQVPQPCWSQQRSVDTLSDSITSDGVQGSVVSFSSTLTAPAPPPETGHQPKSMDTRTPLGDIQGDEVQAGPSIDGALVQGAVSRSGGVLTSLPTLPPRETPAPPPETGHQPKRWLKCWGPLRLPKRKQEQKLEGGKEGEGGQQLSMDTRTPQGDIQGDEVQAGPSIDGALVQGAVSLSGGVLTSLPTLPPRETPAPPPETGHQPKRWLKCWGPLRLPKRKREQKLVRGKEHRKGGKQLSMDARTPQGDIQGDGVQAGPSLDGALVQGAVSQSGGVLTSLPTLPPRETPAPPPETGHQPKRWWKCCGRLRLPKRKREQKLVGGKEHRKGGKQLSMDTRTPQGDIQGDGVQARPSIDRALVQGAVSQSGGVLTSLPTLPPRATPAPPPETGHQPKRWLKCWGPLRLPKRKREQKLVGGKEHRKGGKQLSMDARTPQGDIKGDGVQAGPSIDGALVQGAVSQSGGVLTSLPTLPPLTEQQLDFLGLPNLGQSCYLNSALQSLLTLGVFSEEIEQMQSAWSSLSSAELLRDFVAIKASRHSGDLDHKTALLRSFKKSIALQDPEFKDNGQKDAHEFLICVLNQVRTLSPLLKSAALRTLGRTYTCPVETHLLFHMLSTRTCKGCDGHSSSKEAFTNLSLDLEPEGSVSQALDRYLTESSLEYTCQCGAKESGMRPCFLTLPNVLVLHLKRFRFTLTGRLEKVADGVLLSRELELSCGTGHYISEGANQGEVNDLEDQWLCYNDLNVSQTTGRAVRRHRQRTAYLLFYQRQALCRLPQKFCYNIMGLLAVEQSGVRGWTGPKGLGWDVGGQTNITFRRPRAPRDHRKTQIGPVAARISPATCQVQAGRARVSEQQLDFLGLPNLGQSCYLNSALQSLLTLGVFSEEIEQMQWAWSSLASAELLRDFVAVRASRRSGDLNHTLAVLRYHFRPQRSGTMDKKMPMFLTCVLNQDEANDLEDQWLCYNDLNVSQTTGRAVHRHRQCTAYLLFYQ</sequence>
<feature type="domain" description="USP" evidence="2">
    <location>
        <begin position="502"/>
        <end position="787"/>
    </location>
</feature>
<keyword evidence="4" id="KW-1185">Reference proteome</keyword>
<name>A0AA47N7M2_MERPO</name>
<dbReference type="GO" id="GO:0004843">
    <property type="term" value="F:cysteine-type deubiquitinase activity"/>
    <property type="evidence" value="ECO:0007669"/>
    <property type="project" value="InterPro"/>
</dbReference>
<dbReference type="GO" id="GO:0005634">
    <property type="term" value="C:nucleus"/>
    <property type="evidence" value="ECO:0007669"/>
    <property type="project" value="TreeGrafter"/>
</dbReference>
<dbReference type="CDD" id="cd02257">
    <property type="entry name" value="Peptidase_C19"/>
    <property type="match status" value="2"/>
</dbReference>
<dbReference type="GO" id="GO:0016579">
    <property type="term" value="P:protein deubiquitination"/>
    <property type="evidence" value="ECO:0007669"/>
    <property type="project" value="InterPro"/>
</dbReference>
<dbReference type="InterPro" id="IPR018200">
    <property type="entry name" value="USP_CS"/>
</dbReference>
<dbReference type="InterPro" id="IPR001394">
    <property type="entry name" value="Peptidase_C19_UCH"/>
</dbReference>
<feature type="region of interest" description="Disordered" evidence="1">
    <location>
        <begin position="1116"/>
        <end position="1141"/>
    </location>
</feature>
<dbReference type="EMBL" id="JAOPHQ010000601">
    <property type="protein sequence ID" value="KAK0153943.1"/>
    <property type="molecule type" value="Genomic_DNA"/>
</dbReference>
<feature type="region of interest" description="Disordered" evidence="1">
    <location>
        <begin position="969"/>
        <end position="988"/>
    </location>
</feature>
<dbReference type="InterPro" id="IPR050164">
    <property type="entry name" value="Peptidase_C19"/>
</dbReference>
<dbReference type="SUPFAM" id="SSF54001">
    <property type="entry name" value="Cysteine proteinases"/>
    <property type="match status" value="3"/>
</dbReference>
<gene>
    <name evidence="3" type="primary">Usp37_11</name>
    <name evidence="3" type="ORF">N1851_003972</name>
</gene>
<evidence type="ECO:0000313" key="4">
    <source>
        <dbReference type="Proteomes" id="UP001174136"/>
    </source>
</evidence>
<dbReference type="InterPro" id="IPR000477">
    <property type="entry name" value="RT_dom"/>
</dbReference>
<feature type="region of interest" description="Disordered" evidence="1">
    <location>
        <begin position="876"/>
        <end position="912"/>
    </location>
</feature>
<feature type="region of interest" description="Disordered" evidence="1">
    <location>
        <begin position="1211"/>
        <end position="1236"/>
    </location>
</feature>
<feature type="region of interest" description="Disordered" evidence="1">
    <location>
        <begin position="336"/>
        <end position="362"/>
    </location>
</feature>
<organism evidence="3 4">
    <name type="scientific">Merluccius polli</name>
    <name type="common">Benguela hake</name>
    <name type="synonym">Merluccius cadenati</name>
    <dbReference type="NCBI Taxonomy" id="89951"/>
    <lineage>
        <taxon>Eukaryota</taxon>
        <taxon>Metazoa</taxon>
        <taxon>Chordata</taxon>
        <taxon>Craniata</taxon>
        <taxon>Vertebrata</taxon>
        <taxon>Euteleostomi</taxon>
        <taxon>Actinopterygii</taxon>
        <taxon>Neopterygii</taxon>
        <taxon>Teleostei</taxon>
        <taxon>Neoteleostei</taxon>
        <taxon>Acanthomorphata</taxon>
        <taxon>Zeiogadaria</taxon>
        <taxon>Gadariae</taxon>
        <taxon>Gadiformes</taxon>
        <taxon>Gadoidei</taxon>
        <taxon>Merlucciidae</taxon>
        <taxon>Merluccius</taxon>
    </lineage>
</organism>
<feature type="compositionally biased region" description="Pro residues" evidence="1">
    <location>
        <begin position="1217"/>
        <end position="1229"/>
    </location>
</feature>
<feature type="compositionally biased region" description="Pro residues" evidence="1">
    <location>
        <begin position="1123"/>
        <end position="1135"/>
    </location>
</feature>